<evidence type="ECO:0000313" key="3">
    <source>
        <dbReference type="Proteomes" id="UP000237632"/>
    </source>
</evidence>
<feature type="transmembrane region" description="Helical" evidence="1">
    <location>
        <begin position="161"/>
        <end position="181"/>
    </location>
</feature>
<evidence type="ECO:0000313" key="2">
    <source>
        <dbReference type="EMBL" id="PRH44358.1"/>
    </source>
</evidence>
<keyword evidence="1" id="KW-0472">Membrane</keyword>
<feature type="transmembrane region" description="Helical" evidence="1">
    <location>
        <begin position="103"/>
        <end position="122"/>
    </location>
</feature>
<dbReference type="Proteomes" id="UP000237632">
    <property type="component" value="Unassembled WGS sequence"/>
</dbReference>
<accession>A0AA44Y530</accession>
<dbReference type="EMBL" id="PVHK01000002">
    <property type="protein sequence ID" value="PRH44358.1"/>
    <property type="molecule type" value="Genomic_DNA"/>
</dbReference>
<keyword evidence="1" id="KW-1133">Transmembrane helix</keyword>
<protein>
    <submittedName>
        <fullName evidence="2">DUF2878 domain-containing protein</fullName>
    </submittedName>
</protein>
<name>A0AA44Y530_BURVI</name>
<dbReference type="AlphaFoldDB" id="A0AA44Y530"/>
<reference evidence="2 3" key="1">
    <citation type="submission" date="2018-03" db="EMBL/GenBank/DDBJ databases">
        <authorList>
            <person name="Nguyen K."/>
            <person name="Fouts D."/>
            <person name="Sutton G."/>
        </authorList>
    </citation>
    <scope>NUCLEOTIDE SEQUENCE [LARGE SCALE GENOMIC DNA]</scope>
    <source>
        <strain evidence="2 3">AU3578</strain>
    </source>
</reference>
<dbReference type="Pfam" id="PF11086">
    <property type="entry name" value="DUF2878"/>
    <property type="match status" value="1"/>
</dbReference>
<sequence>MSTAPNRRTSHERPLRAAHMGVYLATTQIGWLVCVMSAAAQRPWWGCAYALIATAGHLTFAQRPSSEARLVVTIAASGWVWDSAVVHAGLLEYPNGVVLNGSAPYWLAALWALFAIQLNTVLRWLRQRPLIAALVGAIGGPASYRAGAALGAVHVNEPTTALVVIAAGWALILPAAIAIAARWDGVTAPVRIGNGRPRHE</sequence>
<organism evidence="2 3">
    <name type="scientific">Burkholderia vietnamiensis</name>
    <dbReference type="NCBI Taxonomy" id="60552"/>
    <lineage>
        <taxon>Bacteria</taxon>
        <taxon>Pseudomonadati</taxon>
        <taxon>Pseudomonadota</taxon>
        <taxon>Betaproteobacteria</taxon>
        <taxon>Burkholderiales</taxon>
        <taxon>Burkholderiaceae</taxon>
        <taxon>Burkholderia</taxon>
        <taxon>Burkholderia cepacia complex</taxon>
    </lineage>
</organism>
<keyword evidence="1" id="KW-0812">Transmembrane</keyword>
<gene>
    <name evidence="2" type="ORF">C6T65_00190</name>
</gene>
<comment type="caution">
    <text evidence="2">The sequence shown here is derived from an EMBL/GenBank/DDBJ whole genome shotgun (WGS) entry which is preliminary data.</text>
</comment>
<evidence type="ECO:0000256" key="1">
    <source>
        <dbReference type="SAM" id="Phobius"/>
    </source>
</evidence>
<feature type="transmembrane region" description="Helical" evidence="1">
    <location>
        <begin position="129"/>
        <end position="155"/>
    </location>
</feature>
<feature type="transmembrane region" description="Helical" evidence="1">
    <location>
        <begin position="20"/>
        <end position="38"/>
    </location>
</feature>
<dbReference type="InterPro" id="IPR021306">
    <property type="entry name" value="DUF2878"/>
</dbReference>
<proteinExistence type="predicted"/>